<evidence type="ECO:0000256" key="4">
    <source>
        <dbReference type="SAM" id="MobiDB-lite"/>
    </source>
</evidence>
<dbReference type="InterPro" id="IPR045178">
    <property type="entry name" value="Fhl1/FHA1"/>
</dbReference>
<gene>
    <name evidence="6" type="ORF">EJ08DRAFT_355819</name>
</gene>
<dbReference type="InterPro" id="IPR036388">
    <property type="entry name" value="WH-like_DNA-bd_sf"/>
</dbReference>
<dbReference type="InterPro" id="IPR008984">
    <property type="entry name" value="SMAD_FHA_dom_sf"/>
</dbReference>
<feature type="compositionally biased region" description="Low complexity" evidence="4">
    <location>
        <begin position="1121"/>
        <end position="1133"/>
    </location>
</feature>
<feature type="compositionally biased region" description="Basic and acidic residues" evidence="4">
    <location>
        <begin position="784"/>
        <end position="833"/>
    </location>
</feature>
<dbReference type="PANTHER" id="PTHR21712:SF29">
    <property type="entry name" value="PRE-RRNA-PROCESSING PROTEIN FHL1"/>
    <property type="match status" value="1"/>
</dbReference>
<feature type="compositionally biased region" description="Low complexity" evidence="4">
    <location>
        <begin position="1096"/>
        <end position="1106"/>
    </location>
</feature>
<dbReference type="SUPFAM" id="SSF49879">
    <property type="entry name" value="SMAD/FHA domain"/>
    <property type="match status" value="1"/>
</dbReference>
<feature type="compositionally biased region" description="Basic residues" evidence="4">
    <location>
        <begin position="746"/>
        <end position="768"/>
    </location>
</feature>
<feature type="region of interest" description="Disordered" evidence="4">
    <location>
        <begin position="1078"/>
        <end position="1254"/>
    </location>
</feature>
<organism evidence="6 7">
    <name type="scientific">Tothia fuscella</name>
    <dbReference type="NCBI Taxonomy" id="1048955"/>
    <lineage>
        <taxon>Eukaryota</taxon>
        <taxon>Fungi</taxon>
        <taxon>Dikarya</taxon>
        <taxon>Ascomycota</taxon>
        <taxon>Pezizomycotina</taxon>
        <taxon>Dothideomycetes</taxon>
        <taxon>Pleosporomycetidae</taxon>
        <taxon>Venturiales</taxon>
        <taxon>Cylindrosympodiaceae</taxon>
        <taxon>Tothia</taxon>
    </lineage>
</organism>
<dbReference type="SMART" id="SM00339">
    <property type="entry name" value="FH"/>
    <property type="match status" value="1"/>
</dbReference>
<feature type="compositionally biased region" description="Acidic residues" evidence="4">
    <location>
        <begin position="723"/>
        <end position="741"/>
    </location>
</feature>
<dbReference type="PROSITE" id="PS00658">
    <property type="entry name" value="FORK_HEAD_2"/>
    <property type="match status" value="1"/>
</dbReference>
<feature type="compositionally biased region" description="Low complexity" evidence="4">
    <location>
        <begin position="1156"/>
        <end position="1173"/>
    </location>
</feature>
<dbReference type="PANTHER" id="PTHR21712">
    <property type="entry name" value="PRE-RRNA-PROCESSING PROTEIN FHL1"/>
    <property type="match status" value="1"/>
</dbReference>
<feature type="DNA-binding region" description="Fork-head" evidence="3">
    <location>
        <begin position="997"/>
        <end position="1085"/>
    </location>
</feature>
<feature type="region of interest" description="Disordered" evidence="4">
    <location>
        <begin position="508"/>
        <end position="560"/>
    </location>
</feature>
<sequence>MASAELLAEFGPPVDLPTSTSTRKKSQAATAAAVKRKEKSPTKRKATKQQRREEEGEGSGERVCEFHPQPCDCILLPRKPIVPIVAAAEPVQHYGAIAPWNPFENEPTYYSYYNAQEAEDYFIASFFNERERMDGSLVSGSIAFAYEDAVATPDIVTSTTPTRKERETTEESNAVMREIGQKSPHIAPSLEGDTSSSADVNDNAPEAASSKSPRIADTFEAAPMGIAQSTVQMPEWAFMANANGEGKAGQAQDNAISTNGDVAVALSPIRSPRRSTLYTDVTQPEEPRNIPCTVLEGGPTAAIYDSLYPPHSMSPQMKASRSPEQDGLTLFMVEPPLVGTFEAPIDTSFHAANTALNVPSDGQVDADAAQYLLQLPQQTGLPANSNGATEDPFVMDADGYDYSTFHQVPEEAGGATGFAKLEFLDGYFYMATYAIDIGRDVKFSHRMRKLQAQAEAREAARTARSSSVPGTPAHHPLLVDGAGSYARSFQSDGGGIVNDEDSHIGFVRHAKKGRKSHSTGESSRRSQTSRKNSISQTAQSDVAASDAPNPTVDPNVTAPLNPLTHMPDVHFIPSVPLRAPKTESDPFPQSKGISKKHLRIYYNFERGIFEMSVHGRNGAFHDEVHWGAGSVIALHDNSHIAVGDVHFHFKLPNAHLSEYETTVYEDPDLGSQSGRMSFSFEDGRGESIIADDDSVIDTYESVEEQTPHPNDLRTWQELNDPIESDEEEEGDDEGDESEEVEEAPKVRLKLKAKVPSRRKGTKYRKKGKLVQPPKVKIRMGGKHTAKEKAIAKAKADAEAREREIQAAKEQKLAKAKEIAQEKAAKAAKEKEAAKQAAEALAKEASMSQPPKDSGTEEGKTPKEPAAPRIARDAPMENGTEITIAGLPAGVIIPPRKKGPGRPPKDGVMSKREKALLVKQNKEKEKAIKLGLDPSLVPMPEEKPPKPRPRKNSQGEEIDAGGSGGEGQERKISKTPKPPRSPSPEMRIEDYSEEQLQRPTPNYVYLIYEAIENSKTKVLNLQQIYSAIERRYPFFRFKVTSTGWQSSVRHNLGQHDAFVKVEKEGKGWLWGIKEGVPIERERKKKTPPPQTPPHYGHPPYGQHYPHPAYGSYPPSTAPPGYPQQNPQFQQQRHPSGTSLVPPSLAGQALRPPPSLAPPAGSTTGQQTQTYSSPYARDNGTNQAARPGAPNGAPGSVVGQPGHSGPPYHPNPPAYANRPSQEPGRSTTPPGPQGSSRPHGLPTHGLPPHRPRWQRPAQDVIDTFKRVFIRSMSGRDQNIDGVRAEEIVNNAITRVLEPDKMAHIPPNPTERAVTEAFEKVVAQSQGPPRQVAPGLQVAPPPTGATNVAASAVSAAMNAAATAGTGPSQSGGPGPATTTARIGNGLGIDMGSLPSSAAATMTSTIARSKSPSQPPPHASTASAPGAAQLQPQPQRPAQFNLMNMLMGGAPAGTPPPPPPQTSASPVPPTAAVPASVPASNIPASAPVPAPNTALPAQISQLLKHNGTSTPTRPSMEPLTPPMVKTSPVVGTKRQGSPLEGDNAEGKKARVDE</sequence>
<name>A0A9P4NM50_9PEZI</name>
<dbReference type="GO" id="GO:0043565">
    <property type="term" value="F:sequence-specific DNA binding"/>
    <property type="evidence" value="ECO:0007669"/>
    <property type="project" value="InterPro"/>
</dbReference>
<feature type="region of interest" description="Disordered" evidence="4">
    <location>
        <begin position="1359"/>
        <end position="1429"/>
    </location>
</feature>
<feature type="compositionally biased region" description="Basic and acidic residues" evidence="4">
    <location>
        <begin position="50"/>
        <end position="63"/>
    </location>
</feature>
<feature type="compositionally biased region" description="Pro residues" evidence="4">
    <location>
        <begin position="1449"/>
        <end position="1467"/>
    </location>
</feature>
<feature type="compositionally biased region" description="Low complexity" evidence="4">
    <location>
        <begin position="1418"/>
        <end position="1429"/>
    </location>
</feature>
<dbReference type="Pfam" id="PF00250">
    <property type="entry name" value="Forkhead"/>
    <property type="match status" value="1"/>
</dbReference>
<evidence type="ECO:0000256" key="2">
    <source>
        <dbReference type="ARBA" id="ARBA00023242"/>
    </source>
</evidence>
<feature type="compositionally biased region" description="Polar residues" evidence="4">
    <location>
        <begin position="519"/>
        <end position="542"/>
    </location>
</feature>
<evidence type="ECO:0000259" key="5">
    <source>
        <dbReference type="PROSITE" id="PS50039"/>
    </source>
</evidence>
<feature type="compositionally biased region" description="Polar residues" evidence="4">
    <location>
        <begin position="1221"/>
        <end position="1234"/>
    </location>
</feature>
<comment type="subcellular location">
    <subcellularLocation>
        <location evidence="3">Nucleus</location>
    </subcellularLocation>
</comment>
<feature type="region of interest" description="Disordered" evidence="4">
    <location>
        <begin position="179"/>
        <end position="216"/>
    </location>
</feature>
<feature type="compositionally biased region" description="Basic and acidic residues" evidence="4">
    <location>
        <begin position="853"/>
        <end position="862"/>
    </location>
</feature>
<dbReference type="InterPro" id="IPR001766">
    <property type="entry name" value="Fork_head_dom"/>
</dbReference>
<feature type="compositionally biased region" description="Pro residues" evidence="4">
    <location>
        <begin position="1086"/>
        <end position="1095"/>
    </location>
</feature>
<dbReference type="GO" id="GO:0060962">
    <property type="term" value="P:regulation of ribosomal protein gene transcription by RNA polymerase II"/>
    <property type="evidence" value="ECO:0007669"/>
    <property type="project" value="InterPro"/>
</dbReference>
<proteinExistence type="predicted"/>
<feature type="domain" description="Fork-head" evidence="5">
    <location>
        <begin position="997"/>
        <end position="1085"/>
    </location>
</feature>
<comment type="caution">
    <text evidence="6">The sequence shown here is derived from an EMBL/GenBank/DDBJ whole genome shotgun (WGS) entry which is preliminary data.</text>
</comment>
<dbReference type="GO" id="GO:0003700">
    <property type="term" value="F:DNA-binding transcription factor activity"/>
    <property type="evidence" value="ECO:0007669"/>
    <property type="project" value="InterPro"/>
</dbReference>
<dbReference type="PROSITE" id="PS50039">
    <property type="entry name" value="FORK_HEAD_3"/>
    <property type="match status" value="1"/>
</dbReference>
<evidence type="ECO:0000256" key="3">
    <source>
        <dbReference type="PROSITE-ProRule" id="PRU00089"/>
    </source>
</evidence>
<dbReference type="Proteomes" id="UP000800235">
    <property type="component" value="Unassembled WGS sequence"/>
</dbReference>
<feature type="compositionally biased region" description="Low complexity" evidence="4">
    <location>
        <begin position="834"/>
        <end position="844"/>
    </location>
</feature>
<evidence type="ECO:0000313" key="6">
    <source>
        <dbReference type="EMBL" id="KAF2427381.1"/>
    </source>
</evidence>
<dbReference type="PRINTS" id="PR00053">
    <property type="entry name" value="FORKHEAD"/>
</dbReference>
<feature type="compositionally biased region" description="Basic and acidic residues" evidence="4">
    <location>
        <begin position="1540"/>
        <end position="1549"/>
    </location>
</feature>
<reference evidence="6" key="1">
    <citation type="journal article" date="2020" name="Stud. Mycol.">
        <title>101 Dothideomycetes genomes: a test case for predicting lifestyles and emergence of pathogens.</title>
        <authorList>
            <person name="Haridas S."/>
            <person name="Albert R."/>
            <person name="Binder M."/>
            <person name="Bloem J."/>
            <person name="Labutti K."/>
            <person name="Salamov A."/>
            <person name="Andreopoulos B."/>
            <person name="Baker S."/>
            <person name="Barry K."/>
            <person name="Bills G."/>
            <person name="Bluhm B."/>
            <person name="Cannon C."/>
            <person name="Castanera R."/>
            <person name="Culley D."/>
            <person name="Daum C."/>
            <person name="Ezra D."/>
            <person name="Gonzalez J."/>
            <person name="Henrissat B."/>
            <person name="Kuo A."/>
            <person name="Liang C."/>
            <person name="Lipzen A."/>
            <person name="Lutzoni F."/>
            <person name="Magnuson J."/>
            <person name="Mondo S."/>
            <person name="Nolan M."/>
            <person name="Ohm R."/>
            <person name="Pangilinan J."/>
            <person name="Park H.-J."/>
            <person name="Ramirez L."/>
            <person name="Alfaro M."/>
            <person name="Sun H."/>
            <person name="Tritt A."/>
            <person name="Yoshinaga Y."/>
            <person name="Zwiers L.-H."/>
            <person name="Turgeon B."/>
            <person name="Goodwin S."/>
            <person name="Spatafora J."/>
            <person name="Crous P."/>
            <person name="Grigoriev I."/>
        </authorList>
    </citation>
    <scope>NUCLEOTIDE SEQUENCE</scope>
    <source>
        <strain evidence="6">CBS 130266</strain>
    </source>
</reference>
<feature type="compositionally biased region" description="Basic residues" evidence="4">
    <location>
        <begin position="34"/>
        <end position="49"/>
    </location>
</feature>
<feature type="compositionally biased region" description="Low complexity" evidence="4">
    <location>
        <begin position="1392"/>
        <end position="1401"/>
    </location>
</feature>
<accession>A0A9P4NM50</accession>
<dbReference type="EMBL" id="MU007060">
    <property type="protein sequence ID" value="KAF2427381.1"/>
    <property type="molecule type" value="Genomic_DNA"/>
</dbReference>
<feature type="compositionally biased region" description="Basic residues" evidence="4">
    <location>
        <begin position="508"/>
        <end position="517"/>
    </location>
</feature>
<keyword evidence="2 3" id="KW-0539">Nucleus</keyword>
<dbReference type="InterPro" id="IPR036390">
    <property type="entry name" value="WH_DNA-bd_sf"/>
</dbReference>
<feature type="region of interest" description="Disordered" evidence="4">
    <location>
        <begin position="1441"/>
        <end position="1469"/>
    </location>
</feature>
<evidence type="ECO:0000313" key="7">
    <source>
        <dbReference type="Proteomes" id="UP000800235"/>
    </source>
</evidence>
<evidence type="ECO:0000256" key="1">
    <source>
        <dbReference type="ARBA" id="ARBA00023125"/>
    </source>
</evidence>
<dbReference type="GO" id="GO:0005634">
    <property type="term" value="C:nucleus"/>
    <property type="evidence" value="ECO:0007669"/>
    <property type="project" value="UniProtKB-SubCell"/>
</dbReference>
<keyword evidence="7" id="KW-1185">Reference proteome</keyword>
<feature type="region of interest" description="Disordered" evidence="4">
    <location>
        <begin position="723"/>
        <end position="985"/>
    </location>
</feature>
<feature type="compositionally biased region" description="Low complexity" evidence="4">
    <location>
        <begin position="1235"/>
        <end position="1244"/>
    </location>
</feature>
<dbReference type="OrthoDB" id="5402974at2759"/>
<feature type="region of interest" description="Disordered" evidence="4">
    <location>
        <begin position="1501"/>
        <end position="1549"/>
    </location>
</feature>
<dbReference type="InterPro" id="IPR030456">
    <property type="entry name" value="TF_fork_head_CS_2"/>
</dbReference>
<feature type="compositionally biased region" description="Basic and acidic residues" evidence="4">
    <location>
        <begin position="902"/>
        <end position="927"/>
    </location>
</feature>
<feature type="compositionally biased region" description="Low complexity" evidence="4">
    <location>
        <begin position="1182"/>
        <end position="1204"/>
    </location>
</feature>
<feature type="region of interest" description="Disordered" evidence="4">
    <location>
        <begin position="1"/>
        <end position="63"/>
    </location>
</feature>
<keyword evidence="1 3" id="KW-0238">DNA-binding</keyword>
<dbReference type="Gene3D" id="1.10.10.10">
    <property type="entry name" value="Winged helix-like DNA-binding domain superfamily/Winged helix DNA-binding domain"/>
    <property type="match status" value="1"/>
</dbReference>
<feature type="region of interest" description="Disordered" evidence="4">
    <location>
        <begin position="454"/>
        <end position="479"/>
    </location>
</feature>
<dbReference type="SUPFAM" id="SSF46785">
    <property type="entry name" value="Winged helix' DNA-binding domain"/>
    <property type="match status" value="1"/>
</dbReference>
<dbReference type="CDD" id="cd00059">
    <property type="entry name" value="FH_FOX"/>
    <property type="match status" value="1"/>
</dbReference>
<protein>
    <recommendedName>
        <fullName evidence="5">Fork-head domain-containing protein</fullName>
    </recommendedName>
</protein>